<gene>
    <name evidence="1" type="ORF">H9X54_003880</name>
</gene>
<dbReference type="RefSeq" id="WP_187657235.1">
    <property type="nucleotide sequence ID" value="NZ_JACSOD020000429.1"/>
</dbReference>
<name>A0ABS2CTZ7_9FLAO</name>
<accession>A0ABS2CTZ7</accession>
<evidence type="ECO:0000313" key="1">
    <source>
        <dbReference type="EMBL" id="MBM6498440.1"/>
    </source>
</evidence>
<proteinExistence type="predicted"/>
<organism evidence="1 2">
    <name type="scientific">Flavobacterium macrobrachii</name>
    <dbReference type="NCBI Taxonomy" id="591204"/>
    <lineage>
        <taxon>Bacteria</taxon>
        <taxon>Pseudomonadati</taxon>
        <taxon>Bacteroidota</taxon>
        <taxon>Flavobacteriia</taxon>
        <taxon>Flavobacteriales</taxon>
        <taxon>Flavobacteriaceae</taxon>
        <taxon>Flavobacterium</taxon>
    </lineage>
</organism>
<keyword evidence="2" id="KW-1185">Reference proteome</keyword>
<dbReference type="SUPFAM" id="SSF46785">
    <property type="entry name" value="Winged helix' DNA-binding domain"/>
    <property type="match status" value="1"/>
</dbReference>
<evidence type="ECO:0000313" key="2">
    <source>
        <dbReference type="Proteomes" id="UP000759529"/>
    </source>
</evidence>
<sequence>MRNKIFILLLLMFVSCQTKEKNQNKSSKTELDAIFENKFEHSLISRGNNLPDFDFTKDSMDLFLVSTHQNIPVSEFEAKTKFSKNKIAQIVSLLESKNWLRIEKGHPKPTVFIATEKEGNKLFEYSIPIANEIVASIENELPRIKKQFEQTNLSKKQDFKDWSFLILSNVLLDSWQIDNVEKDFLKKEQRPKRHGKNYYFSVMGNNKNNREAFGIYGNQYHEKDGKSVSIYGNNRIGMKSSDIENFISKSDNLILNNIATIFKPKLINILNQYSEYSMKIYKETGYDKEITFDEFFIWWYHFIYTKATDIMNEKQMLEIPKSGNFEYILEE</sequence>
<protein>
    <submittedName>
        <fullName evidence="1">Uncharacterized protein</fullName>
    </submittedName>
</protein>
<comment type="caution">
    <text evidence="1">The sequence shown here is derived from an EMBL/GenBank/DDBJ whole genome shotgun (WGS) entry which is preliminary data.</text>
</comment>
<dbReference type="PROSITE" id="PS51257">
    <property type="entry name" value="PROKAR_LIPOPROTEIN"/>
    <property type="match status" value="1"/>
</dbReference>
<dbReference type="InterPro" id="IPR036390">
    <property type="entry name" value="WH_DNA-bd_sf"/>
</dbReference>
<dbReference type="Proteomes" id="UP000759529">
    <property type="component" value="Unassembled WGS sequence"/>
</dbReference>
<dbReference type="EMBL" id="JACSOD020000429">
    <property type="protein sequence ID" value="MBM6498440.1"/>
    <property type="molecule type" value="Genomic_DNA"/>
</dbReference>
<reference evidence="1 2" key="1">
    <citation type="submission" date="2021-02" db="EMBL/GenBank/DDBJ databases">
        <authorList>
            <person name="Jung H.S."/>
            <person name="Chun B.H."/>
            <person name="Jeon C.O."/>
        </authorList>
    </citation>
    <scope>NUCLEOTIDE SEQUENCE [LARGE SCALE GENOMIC DNA]</scope>
    <source>
        <strain evidence="1 2">LMG 25203</strain>
    </source>
</reference>